<sequence length="75" mass="8741">MIKEKEKINHKIVMSYEDDGVCALVEYFAYDKYQMRWKLIKLWKPPIPENGTDVRSTGFSVSVGQGVNKWLCKLS</sequence>
<protein>
    <submittedName>
        <fullName evidence="1">Uncharacterized protein</fullName>
    </submittedName>
</protein>
<dbReference type="EMBL" id="BARS01023480">
    <property type="protein sequence ID" value="GAG11965.1"/>
    <property type="molecule type" value="Genomic_DNA"/>
</dbReference>
<comment type="caution">
    <text evidence="1">The sequence shown here is derived from an EMBL/GenBank/DDBJ whole genome shotgun (WGS) entry which is preliminary data.</text>
</comment>
<reference evidence="1" key="1">
    <citation type="journal article" date="2014" name="Front. Microbiol.">
        <title>High frequency of phylogenetically diverse reductive dehalogenase-homologous genes in deep subseafloor sedimentary metagenomes.</title>
        <authorList>
            <person name="Kawai M."/>
            <person name="Futagami T."/>
            <person name="Toyoda A."/>
            <person name="Takaki Y."/>
            <person name="Nishi S."/>
            <person name="Hori S."/>
            <person name="Arai W."/>
            <person name="Tsubouchi T."/>
            <person name="Morono Y."/>
            <person name="Uchiyama I."/>
            <person name="Ito T."/>
            <person name="Fujiyama A."/>
            <person name="Inagaki F."/>
            <person name="Takami H."/>
        </authorList>
    </citation>
    <scope>NUCLEOTIDE SEQUENCE</scope>
    <source>
        <strain evidence="1">Expedition CK06-06</strain>
    </source>
</reference>
<evidence type="ECO:0000313" key="1">
    <source>
        <dbReference type="EMBL" id="GAG11965.1"/>
    </source>
</evidence>
<gene>
    <name evidence="1" type="ORF">S01H1_37383</name>
</gene>
<dbReference type="AlphaFoldDB" id="X0V1J7"/>
<proteinExistence type="predicted"/>
<name>X0V1J7_9ZZZZ</name>
<organism evidence="1">
    <name type="scientific">marine sediment metagenome</name>
    <dbReference type="NCBI Taxonomy" id="412755"/>
    <lineage>
        <taxon>unclassified sequences</taxon>
        <taxon>metagenomes</taxon>
        <taxon>ecological metagenomes</taxon>
    </lineage>
</organism>
<accession>X0V1J7</accession>